<evidence type="ECO:0000256" key="17">
    <source>
        <dbReference type="RuleBase" id="RU361242"/>
    </source>
</evidence>
<evidence type="ECO:0000256" key="15">
    <source>
        <dbReference type="ARBA" id="ARBA00023211"/>
    </source>
</evidence>
<accession>A0A4W5R5I2</accession>
<evidence type="ECO:0000256" key="12">
    <source>
        <dbReference type="ARBA" id="ARBA00023034"/>
    </source>
</evidence>
<evidence type="ECO:0000256" key="8">
    <source>
        <dbReference type="ARBA" id="ARBA00022723"/>
    </source>
</evidence>
<dbReference type="FunFam" id="2.80.10.50:FF:000057">
    <property type="entry name" value="Polypeptide N-acetylgalactosaminyltransferase"/>
    <property type="match status" value="1"/>
</dbReference>
<keyword evidence="13 17" id="KW-0472">Membrane</keyword>
<dbReference type="Ensembl" id="ENSHHUT00000083790.1">
    <property type="protein sequence ID" value="ENSHHUP00000081208.1"/>
    <property type="gene ID" value="ENSHHUG00000047236.1"/>
</dbReference>
<dbReference type="FunFam" id="3.90.550.10:FF:000021">
    <property type="entry name" value="Polypeptide N-acetylgalactosaminyltransferase"/>
    <property type="match status" value="1"/>
</dbReference>
<evidence type="ECO:0000256" key="2">
    <source>
        <dbReference type="ARBA" id="ARBA00004323"/>
    </source>
</evidence>
<dbReference type="InterPro" id="IPR045885">
    <property type="entry name" value="GalNAc-T"/>
</dbReference>
<dbReference type="PANTHER" id="PTHR11675">
    <property type="entry name" value="N-ACETYLGALACTOSAMINYLTRANSFERASE"/>
    <property type="match status" value="1"/>
</dbReference>
<reference evidence="20" key="1">
    <citation type="submission" date="2018-06" db="EMBL/GenBank/DDBJ databases">
        <title>Genome assembly of Danube salmon.</title>
        <authorList>
            <person name="Macqueen D.J."/>
            <person name="Gundappa M.K."/>
        </authorList>
    </citation>
    <scope>NUCLEOTIDE SEQUENCE [LARGE SCALE GENOMIC DNA]</scope>
</reference>
<reference evidence="19" key="2">
    <citation type="submission" date="2025-08" db="UniProtKB">
        <authorList>
            <consortium name="Ensembl"/>
        </authorList>
    </citation>
    <scope>IDENTIFICATION</scope>
</reference>
<keyword evidence="7 17" id="KW-0812">Transmembrane</keyword>
<evidence type="ECO:0000256" key="9">
    <source>
        <dbReference type="ARBA" id="ARBA00022734"/>
    </source>
</evidence>
<keyword evidence="8" id="KW-0479">Metal-binding</keyword>
<comment type="similarity">
    <text evidence="4 17">Belongs to the glycosyltransferase 2 family. GalNAc-T subfamily.</text>
</comment>
<dbReference type="Gene3D" id="3.90.550.10">
    <property type="entry name" value="Spore Coat Polysaccharide Biosynthesis Protein SpsA, Chain A"/>
    <property type="match status" value="1"/>
</dbReference>
<dbReference type="EC" id="2.4.1.-" evidence="17"/>
<dbReference type="InterPro" id="IPR000772">
    <property type="entry name" value="Ricin_B_lectin"/>
</dbReference>
<proteinExistence type="inferred from homology"/>
<dbReference type="InterPro" id="IPR001173">
    <property type="entry name" value="Glyco_trans_2-like"/>
</dbReference>
<dbReference type="Pfam" id="PF00535">
    <property type="entry name" value="Glycos_transf_2"/>
    <property type="match status" value="1"/>
</dbReference>
<evidence type="ECO:0000256" key="4">
    <source>
        <dbReference type="ARBA" id="ARBA00005680"/>
    </source>
</evidence>
<organism evidence="19 20">
    <name type="scientific">Hucho hucho</name>
    <name type="common">huchen</name>
    <dbReference type="NCBI Taxonomy" id="62062"/>
    <lineage>
        <taxon>Eukaryota</taxon>
        <taxon>Metazoa</taxon>
        <taxon>Chordata</taxon>
        <taxon>Craniata</taxon>
        <taxon>Vertebrata</taxon>
        <taxon>Euteleostomi</taxon>
        <taxon>Actinopterygii</taxon>
        <taxon>Neopterygii</taxon>
        <taxon>Teleostei</taxon>
        <taxon>Protacanthopterygii</taxon>
        <taxon>Salmoniformes</taxon>
        <taxon>Salmonidae</taxon>
        <taxon>Salmoninae</taxon>
        <taxon>Hucho</taxon>
    </lineage>
</organism>
<comment type="subcellular location">
    <subcellularLocation>
        <location evidence="2 17">Golgi apparatus membrane</location>
        <topology evidence="2 17">Single-pass type II membrane protein</topology>
    </subcellularLocation>
</comment>
<dbReference type="SUPFAM" id="SSF50370">
    <property type="entry name" value="Ricin B-like lectins"/>
    <property type="match status" value="1"/>
</dbReference>
<keyword evidence="10" id="KW-0735">Signal-anchor</keyword>
<evidence type="ECO:0000256" key="6">
    <source>
        <dbReference type="ARBA" id="ARBA00022679"/>
    </source>
</evidence>
<feature type="transmembrane region" description="Helical" evidence="17">
    <location>
        <begin position="12"/>
        <end position="27"/>
    </location>
</feature>
<dbReference type="GO" id="GO:0004653">
    <property type="term" value="F:polypeptide N-acetylgalactosaminyltransferase activity"/>
    <property type="evidence" value="ECO:0007669"/>
    <property type="project" value="TreeGrafter"/>
</dbReference>
<reference evidence="19" key="3">
    <citation type="submission" date="2025-09" db="UniProtKB">
        <authorList>
            <consortium name="Ensembl"/>
        </authorList>
    </citation>
    <scope>IDENTIFICATION</scope>
</reference>
<dbReference type="PROSITE" id="PS50231">
    <property type="entry name" value="RICIN_B_LECTIN"/>
    <property type="match status" value="1"/>
</dbReference>
<comment type="function">
    <text evidence="16">Catalyzes the initial reaction in O-linked oligosaccharide biosynthesis, the transfer of an N-acetyl-D-galactosamine residue to a serine or threonine residue on the protein receptor. Has activity toward non-glycosylated peptides such as Muc5AC, Muc1a and EA2, and no detectable activity with Muc2 and Muc7. Displays enzymatic activity toward the Gal-NAc-Muc5AC glycopeptide, but no detectable activity to mono-GalNAc-glycosylated Muc1a, Muc2, Muc7 and EA2. May play an important role in the initial step of mucin-type oligosaccharide biosynthesis in digestive organs.</text>
</comment>
<dbReference type="Gene3D" id="2.80.10.50">
    <property type="match status" value="1"/>
</dbReference>
<comment type="cofactor">
    <cofactor evidence="1 17">
        <name>Mn(2+)</name>
        <dbReference type="ChEBI" id="CHEBI:29035"/>
    </cofactor>
</comment>
<dbReference type="GeneTree" id="ENSGT00940000157173"/>
<evidence type="ECO:0000259" key="18">
    <source>
        <dbReference type="SMART" id="SM00458"/>
    </source>
</evidence>
<keyword evidence="9 17" id="KW-0430">Lectin</keyword>
<evidence type="ECO:0000256" key="14">
    <source>
        <dbReference type="ARBA" id="ARBA00023157"/>
    </source>
</evidence>
<dbReference type="STRING" id="62062.ENSHHUP00000081208"/>
<dbReference type="AlphaFoldDB" id="A0A4W5R5I2"/>
<dbReference type="SUPFAM" id="SSF53448">
    <property type="entry name" value="Nucleotide-diphospho-sugar transferases"/>
    <property type="match status" value="1"/>
</dbReference>
<dbReference type="InterPro" id="IPR029044">
    <property type="entry name" value="Nucleotide-diphossugar_trans"/>
</dbReference>
<keyword evidence="15 17" id="KW-0464">Manganese</keyword>
<evidence type="ECO:0000256" key="11">
    <source>
        <dbReference type="ARBA" id="ARBA00022989"/>
    </source>
</evidence>
<keyword evidence="11 17" id="KW-1133">Transmembrane helix</keyword>
<keyword evidence="12 17" id="KW-0333">Golgi apparatus</keyword>
<dbReference type="Proteomes" id="UP000314982">
    <property type="component" value="Unassembled WGS sequence"/>
</dbReference>
<evidence type="ECO:0000256" key="16">
    <source>
        <dbReference type="ARBA" id="ARBA00059994"/>
    </source>
</evidence>
<evidence type="ECO:0000313" key="19">
    <source>
        <dbReference type="Ensembl" id="ENSHHUP00000081208.1"/>
    </source>
</evidence>
<evidence type="ECO:0000256" key="3">
    <source>
        <dbReference type="ARBA" id="ARBA00004922"/>
    </source>
</evidence>
<keyword evidence="14 17" id="KW-1015">Disulfide bond</keyword>
<dbReference type="GO" id="GO:0046872">
    <property type="term" value="F:metal ion binding"/>
    <property type="evidence" value="ECO:0007669"/>
    <property type="project" value="UniProtKB-KW"/>
</dbReference>
<dbReference type="Pfam" id="PF00652">
    <property type="entry name" value="Ricin_B_lectin"/>
    <property type="match status" value="1"/>
</dbReference>
<dbReference type="InterPro" id="IPR035992">
    <property type="entry name" value="Ricin_B-like_lectins"/>
</dbReference>
<evidence type="ECO:0000256" key="10">
    <source>
        <dbReference type="ARBA" id="ARBA00022968"/>
    </source>
</evidence>
<keyword evidence="20" id="KW-1185">Reference proteome</keyword>
<dbReference type="SMART" id="SM00458">
    <property type="entry name" value="RICIN"/>
    <property type="match status" value="1"/>
</dbReference>
<dbReference type="CDD" id="cd02510">
    <property type="entry name" value="pp-GalNAc-T"/>
    <property type="match status" value="1"/>
</dbReference>
<evidence type="ECO:0000256" key="5">
    <source>
        <dbReference type="ARBA" id="ARBA00022676"/>
    </source>
</evidence>
<keyword evidence="6 17" id="KW-0808">Transferase</keyword>
<dbReference type="GO" id="GO:0016266">
    <property type="term" value="P:protein O-linked glycosylation via N-acetyl-galactosamine"/>
    <property type="evidence" value="ECO:0007669"/>
    <property type="project" value="UniProtKB-ARBA"/>
</dbReference>
<comment type="pathway">
    <text evidence="3 17">Protein modification; protein glycosylation.</text>
</comment>
<evidence type="ECO:0000256" key="7">
    <source>
        <dbReference type="ARBA" id="ARBA00022692"/>
    </source>
</evidence>
<evidence type="ECO:0000256" key="1">
    <source>
        <dbReference type="ARBA" id="ARBA00001936"/>
    </source>
</evidence>
<protein>
    <recommendedName>
        <fullName evidence="17">Polypeptide N-acetylgalactosaminyltransferase</fullName>
        <ecNumber evidence="17">2.4.1.-</ecNumber>
    </recommendedName>
    <alternativeName>
        <fullName evidence="17">Protein-UDP acetylgalactosaminyltransferase</fullName>
    </alternativeName>
</protein>
<evidence type="ECO:0000313" key="20">
    <source>
        <dbReference type="Proteomes" id="UP000314982"/>
    </source>
</evidence>
<sequence>MALCRGRNRSKLIFCLFGASIVGYYIFNRHNNPDDIGGTSLREVLTIGNELLKKPVYDKPPLDLNALGELGRAVKLNLVGEEKKKEEESITKHQINTYVSDMISLHRSLPEIWDPLCKDLKYDYRSLPSTSVVIAFYNEAWSTLLRTVHSVLETSPNLLLREVVLVDDYSDRGHLKEPLENYISSLKKVRLIRARKREGLVRARLLGASFATGDVLTFLDCHCECHEGWLEPLLHRIKEKPSAVVCPVIDVIDWNTFKYLGNSREPHIGGFDWRLVFTWHPVPEYEQKHRRSAIDVIRSPTMAGGLFSVSKNYFHYLGTYDTGMEVWGGENLEFSFRIWQCGGSLEIHPCSHVGHVFPKKAPYSRSKALANSVRAAEVWMDEYKELYYHRNPHARLEAFGDVTDRRKLRTQLGCKDFKWYLENIYPDIHVPEDSPGTFGMLKNRGMSSYCFDYNPPDDHNLVGHRIILYPCHGMGQNQFFEYSSKRSEIRYNTRDPAGCAVGDAVSTYLTVHLCKNPRQPVPQDQKFVLREDGTLYHVMTQKCVQAMDNMDNGSRAPALRPCSDHANQKWFFEERGA</sequence>
<evidence type="ECO:0000256" key="13">
    <source>
        <dbReference type="ARBA" id="ARBA00023136"/>
    </source>
</evidence>
<name>A0A4W5R5I2_9TELE</name>
<keyword evidence="5 17" id="KW-0328">Glycosyltransferase</keyword>
<dbReference type="UniPathway" id="UPA00378"/>
<dbReference type="PANTHER" id="PTHR11675:SF18">
    <property type="entry name" value="POLYPEPTIDE N-ACETYLGALACTOSAMINYLTRANSFERASE 12"/>
    <property type="match status" value="1"/>
</dbReference>
<dbReference type="GO" id="GO:0030246">
    <property type="term" value="F:carbohydrate binding"/>
    <property type="evidence" value="ECO:0007669"/>
    <property type="project" value="UniProtKB-KW"/>
</dbReference>
<feature type="domain" description="Ricin B lectin" evidence="18">
    <location>
        <begin position="437"/>
        <end position="573"/>
    </location>
</feature>
<dbReference type="GO" id="GO:0000139">
    <property type="term" value="C:Golgi membrane"/>
    <property type="evidence" value="ECO:0007669"/>
    <property type="project" value="UniProtKB-SubCell"/>
</dbReference>